<reference evidence="1 2" key="1">
    <citation type="submission" date="2020-05" db="EMBL/GenBank/DDBJ databases">
        <title>Gimesia benthica sp. nov., a novel planctomycete isolated from a deep-sea water sample of the Northwest Indian Ocean.</title>
        <authorList>
            <person name="Wang J."/>
            <person name="Ruan C."/>
            <person name="Song L."/>
            <person name="Zhu Y."/>
            <person name="Li A."/>
            <person name="Zheng X."/>
            <person name="Wang L."/>
            <person name="Lu Z."/>
            <person name="Huang Y."/>
            <person name="Du W."/>
            <person name="Zhou Y."/>
            <person name="Huang L."/>
            <person name="Dai X."/>
        </authorList>
    </citation>
    <scope>NUCLEOTIDE SEQUENCE [LARGE SCALE GENOMIC DNA]</scope>
    <source>
        <strain evidence="1 2">YYQ-30</strain>
    </source>
</reference>
<dbReference type="EMBL" id="JABFBC010000002">
    <property type="protein sequence ID" value="NNU81108.1"/>
    <property type="molecule type" value="Genomic_DNA"/>
</dbReference>
<evidence type="ECO:0008006" key="3">
    <source>
        <dbReference type="Google" id="ProtNLM"/>
    </source>
</evidence>
<dbReference type="InterPro" id="IPR027417">
    <property type="entry name" value="P-loop_NTPase"/>
</dbReference>
<comment type="caution">
    <text evidence="1">The sequence shown here is derived from an EMBL/GenBank/DDBJ whole genome shotgun (WGS) entry which is preliminary data.</text>
</comment>
<proteinExistence type="predicted"/>
<accession>A0A849L3X0</accession>
<dbReference type="AlphaFoldDB" id="A0A849L3X0"/>
<sequence length="296" mass="32460">MKVALHLGAHKTASTFLQGVLAKADASGTLPDGVRCVPMDDLRREVTTRVGHGPGLPPERAAQRLARAEAWLMPLLERAGQSRLILSDENLIGTPREIVRTAALYPDPAGRLGALPRLLAGHEVELFLAIRHPGVFARSIYCEYLRAPGKTFHPPAPFAEAWLERMPSWLPLIGAIRDAFPQAPLTVWDFALVRKDPQRILNAIASTPEPVEFDTGGVVRRASLSHAAVLALVETGLREGPAAMTARLRETARAHPLKKGNWTYEMWDKAATQAFHRRLSGDLAQIRQMPGVTLLD</sequence>
<dbReference type="RefSeq" id="WP_171325769.1">
    <property type="nucleotide sequence ID" value="NZ_JABFBC010000002.1"/>
</dbReference>
<evidence type="ECO:0000313" key="1">
    <source>
        <dbReference type="EMBL" id="NNU81108.1"/>
    </source>
</evidence>
<dbReference type="SUPFAM" id="SSF52540">
    <property type="entry name" value="P-loop containing nucleoside triphosphate hydrolases"/>
    <property type="match status" value="1"/>
</dbReference>
<dbReference type="Proteomes" id="UP000572377">
    <property type="component" value="Unassembled WGS sequence"/>
</dbReference>
<protein>
    <recommendedName>
        <fullName evidence="3">Sulfotransferase family protein</fullName>
    </recommendedName>
</protein>
<name>A0A849L3X0_9RHOB</name>
<organism evidence="1 2">
    <name type="scientific">Halovulum dunhuangense</name>
    <dbReference type="NCBI Taxonomy" id="1505036"/>
    <lineage>
        <taxon>Bacteria</taxon>
        <taxon>Pseudomonadati</taxon>
        <taxon>Pseudomonadota</taxon>
        <taxon>Alphaproteobacteria</taxon>
        <taxon>Rhodobacterales</taxon>
        <taxon>Paracoccaceae</taxon>
        <taxon>Halovulum</taxon>
    </lineage>
</organism>
<gene>
    <name evidence="1" type="ORF">HMH01_11745</name>
</gene>
<evidence type="ECO:0000313" key="2">
    <source>
        <dbReference type="Proteomes" id="UP000572377"/>
    </source>
</evidence>
<keyword evidence="2" id="KW-1185">Reference proteome</keyword>